<gene>
    <name evidence="10" type="primary">LOC100512976</name>
</gene>
<dbReference type="GO" id="GO:0005886">
    <property type="term" value="C:plasma membrane"/>
    <property type="evidence" value="ECO:0000318"/>
    <property type="project" value="GO_Central"/>
</dbReference>
<dbReference type="GO" id="GO:0007186">
    <property type="term" value="P:G protein-coupled receptor signaling pathway"/>
    <property type="evidence" value="ECO:0007669"/>
    <property type="project" value="InterPro"/>
</dbReference>
<reference evidence="10" key="2">
    <citation type="submission" date="2025-08" db="UniProtKB">
        <authorList>
            <consortium name="Ensembl"/>
        </authorList>
    </citation>
    <scope>IDENTIFICATION</scope>
</reference>
<evidence type="ECO:0000256" key="5">
    <source>
        <dbReference type="ARBA" id="ARBA00022989"/>
    </source>
</evidence>
<dbReference type="InterPro" id="IPR000725">
    <property type="entry name" value="Olfact_rcpt"/>
</dbReference>
<protein>
    <recommendedName>
        <fullName evidence="9">G-protein coupled receptors family 1 profile domain-containing protein</fullName>
    </recommendedName>
</protein>
<keyword evidence="2" id="KW-0716">Sensory transduction</keyword>
<keyword evidence="6 8" id="KW-0472">Membrane</keyword>
<keyword evidence="3 8" id="KW-0812">Transmembrane</keyword>
<dbReference type="AlphaFoldDB" id="A0A8W4FE16"/>
<sequence>MFTYGSLFPPASWTWGHPWQLQHPLCDQDGALNPCAHVPPPFPAGCLGPAAVALIPPHYAEDLCFQCYSNSSQCLLCSRILYPWSHRSGVLGAPAHVFGPLFGHIRNPLRYSSILTNARVAKTGLAFLTKSMLLVLRFPFTLKRWTYCRKNLLSHSYCLHQDVMKLACSDNTVSFFYGFLAALCMMTDGGFTAVSCVFILQTVMGTGSHKERLKALNTCVSHICAVLVFYVPIIALASMHSFGRHKPPGAMSLIADIFLLVPPLMNPIVYCVKTRQIREKVLGNWVSNKGMGKSQGQPGSARVRESNNTFLSNILGRVHSYLS</sequence>
<keyword evidence="11" id="KW-1185">Reference proteome</keyword>
<dbReference type="PROSITE" id="PS50262">
    <property type="entry name" value="G_PROTEIN_RECEP_F1_2"/>
    <property type="match status" value="1"/>
</dbReference>
<evidence type="ECO:0000256" key="6">
    <source>
        <dbReference type="ARBA" id="ARBA00023136"/>
    </source>
</evidence>
<accession>A0A8W4FE16</accession>
<evidence type="ECO:0000256" key="7">
    <source>
        <dbReference type="ARBA" id="ARBA00023224"/>
    </source>
</evidence>
<comment type="subcellular location">
    <subcellularLocation>
        <location evidence="1">Membrane</location>
        <topology evidence="1">Multi-pass membrane protein</topology>
    </subcellularLocation>
</comment>
<dbReference type="GO" id="GO:0004984">
    <property type="term" value="F:olfactory receptor activity"/>
    <property type="evidence" value="ECO:0000318"/>
    <property type="project" value="GO_Central"/>
</dbReference>
<evidence type="ECO:0000256" key="8">
    <source>
        <dbReference type="SAM" id="Phobius"/>
    </source>
</evidence>
<dbReference type="PRINTS" id="PR00245">
    <property type="entry name" value="OLFACTORYR"/>
</dbReference>
<organism evidence="10 11">
    <name type="scientific">Sus scrofa</name>
    <name type="common">Pig</name>
    <dbReference type="NCBI Taxonomy" id="9823"/>
    <lineage>
        <taxon>Eukaryota</taxon>
        <taxon>Metazoa</taxon>
        <taxon>Chordata</taxon>
        <taxon>Craniata</taxon>
        <taxon>Vertebrata</taxon>
        <taxon>Euteleostomi</taxon>
        <taxon>Mammalia</taxon>
        <taxon>Eutheria</taxon>
        <taxon>Laurasiatheria</taxon>
        <taxon>Artiodactyla</taxon>
        <taxon>Suina</taxon>
        <taxon>Suidae</taxon>
        <taxon>Sus</taxon>
    </lineage>
</organism>
<evidence type="ECO:0000256" key="4">
    <source>
        <dbReference type="ARBA" id="ARBA00022725"/>
    </source>
</evidence>
<dbReference type="Gene3D" id="1.20.1070.10">
    <property type="entry name" value="Rhodopsin 7-helix transmembrane proteins"/>
    <property type="match status" value="1"/>
</dbReference>
<feature type="transmembrane region" description="Helical" evidence="8">
    <location>
        <begin position="175"/>
        <end position="203"/>
    </location>
</feature>
<name>A0A8W4FE16_PIG</name>
<feature type="transmembrane region" description="Helical" evidence="8">
    <location>
        <begin position="215"/>
        <end position="237"/>
    </location>
</feature>
<proteinExistence type="predicted"/>
<keyword evidence="7" id="KW-0807">Transducer</keyword>
<dbReference type="GeneTree" id="ENSGT01150000286967"/>
<dbReference type="InterPro" id="IPR017452">
    <property type="entry name" value="GPCR_Rhodpsn_7TM"/>
</dbReference>
<evidence type="ECO:0000256" key="3">
    <source>
        <dbReference type="ARBA" id="ARBA00022692"/>
    </source>
</evidence>
<feature type="domain" description="G-protein coupled receptors family 1 profile" evidence="9">
    <location>
        <begin position="105"/>
        <end position="270"/>
    </location>
</feature>
<evidence type="ECO:0000313" key="10">
    <source>
        <dbReference type="Ensembl" id="ENSSSCP00000077661.1"/>
    </source>
</evidence>
<dbReference type="Proteomes" id="UP000008227">
    <property type="component" value="Chromosome 9"/>
</dbReference>
<evidence type="ECO:0000259" key="9">
    <source>
        <dbReference type="PROSITE" id="PS50262"/>
    </source>
</evidence>
<evidence type="ECO:0000256" key="2">
    <source>
        <dbReference type="ARBA" id="ARBA00022606"/>
    </source>
</evidence>
<dbReference type="Pfam" id="PF13853">
    <property type="entry name" value="7tm_4"/>
    <property type="match status" value="1"/>
</dbReference>
<dbReference type="PANTHER" id="PTHR26450">
    <property type="entry name" value="OLFACTORY RECEPTOR 56B1-RELATED"/>
    <property type="match status" value="1"/>
</dbReference>
<keyword evidence="5 8" id="KW-1133">Transmembrane helix</keyword>
<feature type="transmembrane region" description="Helical" evidence="8">
    <location>
        <begin position="249"/>
        <end position="272"/>
    </location>
</feature>
<dbReference type="SUPFAM" id="SSF81321">
    <property type="entry name" value="Family A G protein-coupled receptor-like"/>
    <property type="match status" value="1"/>
</dbReference>
<dbReference type="Ensembl" id="ENSSSCT00000101875.1">
    <property type="protein sequence ID" value="ENSSSCP00000077661.1"/>
    <property type="gene ID" value="ENSSSCG00000061264.1"/>
</dbReference>
<reference evidence="10" key="3">
    <citation type="submission" date="2025-09" db="UniProtKB">
        <authorList>
            <consortium name="Ensembl"/>
        </authorList>
    </citation>
    <scope>IDENTIFICATION</scope>
</reference>
<dbReference type="InterPro" id="IPR050402">
    <property type="entry name" value="OR51/52/56-like"/>
</dbReference>
<reference evidence="10" key="1">
    <citation type="journal article" date="2020" name="Gigascience">
        <title>An improved pig reference genome sequence to enable pig genetics and genomics research.</title>
        <authorList>
            <person name="Warr A."/>
            <person name="Affara N."/>
            <person name="Aken B."/>
            <person name="Beiki H."/>
            <person name="Bickhart D.M."/>
            <person name="Billis K."/>
            <person name="Chow W."/>
            <person name="Eory L."/>
            <person name="Finlayson H.A."/>
            <person name="Flicek P."/>
            <person name="Giron C.G."/>
            <person name="Griffin D.K."/>
            <person name="Hall R."/>
            <person name="Hannum G."/>
            <person name="Hourlier T."/>
            <person name="Howe K."/>
            <person name="Hume D.A."/>
            <person name="Izuogu O."/>
            <person name="Kim K."/>
            <person name="Koren S."/>
            <person name="Liu H."/>
            <person name="Manchanda N."/>
            <person name="Martin F.J."/>
            <person name="Nonneman D.J."/>
            <person name="O'Connor R.E."/>
            <person name="Phillippy A.M."/>
            <person name="Rohrer G.A."/>
            <person name="Rosen B.D."/>
            <person name="Rund L.A."/>
            <person name="Sargent C.A."/>
            <person name="Schook L.B."/>
            <person name="Schroeder S.G."/>
            <person name="Schwartz A.S."/>
            <person name="Skinner B.M."/>
            <person name="Talbot R."/>
            <person name="Tseng E."/>
            <person name="Tuggle C.K."/>
            <person name="Watson M."/>
            <person name="Smith T.P.L."/>
            <person name="Archibald A.L."/>
        </authorList>
    </citation>
    <scope>NUCLEOTIDE SEQUENCE [LARGE SCALE GENOMIC DNA]</scope>
    <source>
        <strain evidence="10">Duroc</strain>
    </source>
</reference>
<evidence type="ECO:0000256" key="1">
    <source>
        <dbReference type="ARBA" id="ARBA00004141"/>
    </source>
</evidence>
<keyword evidence="4" id="KW-0552">Olfaction</keyword>
<dbReference type="PANTHER" id="PTHR26450:SF149">
    <property type="entry name" value="OLFACTORY RECEPTOR"/>
    <property type="match status" value="1"/>
</dbReference>
<evidence type="ECO:0000313" key="11">
    <source>
        <dbReference type="Proteomes" id="UP000008227"/>
    </source>
</evidence>